<protein>
    <submittedName>
        <fullName evidence="2">Uncharacterized protein</fullName>
    </submittedName>
</protein>
<sequence>MNEWQNLKPHGKMFESNGKTLEHNLKSIVTERERVFLNKRDREPETLSRKEKGASS</sequence>
<dbReference type="AlphaFoldDB" id="A0A9W5U0M2"/>
<feature type="region of interest" description="Disordered" evidence="1">
    <location>
        <begin position="1"/>
        <end position="21"/>
    </location>
</feature>
<organism evidence="2 3">
    <name type="scientific">Lentibacillus populi</name>
    <dbReference type="NCBI Taxonomy" id="1827502"/>
    <lineage>
        <taxon>Bacteria</taxon>
        <taxon>Bacillati</taxon>
        <taxon>Bacillota</taxon>
        <taxon>Bacilli</taxon>
        <taxon>Bacillales</taxon>
        <taxon>Bacillaceae</taxon>
        <taxon>Lentibacillus</taxon>
    </lineage>
</organism>
<comment type="caution">
    <text evidence="2">The sequence shown here is derived from an EMBL/GenBank/DDBJ whole genome shotgun (WGS) entry which is preliminary data.</text>
</comment>
<feature type="region of interest" description="Disordered" evidence="1">
    <location>
        <begin position="36"/>
        <end position="56"/>
    </location>
</feature>
<proteinExistence type="predicted"/>
<reference evidence="2" key="2">
    <citation type="submission" date="2020-09" db="EMBL/GenBank/DDBJ databases">
        <authorList>
            <person name="Sun Q."/>
            <person name="Zhou Y."/>
        </authorList>
    </citation>
    <scope>NUCLEOTIDE SEQUENCE</scope>
    <source>
        <strain evidence="2">CGMCC 1.15454</strain>
    </source>
</reference>
<reference evidence="2" key="1">
    <citation type="journal article" date="2014" name="Int. J. Syst. Evol. Microbiol.">
        <title>Complete genome sequence of Corynebacterium casei LMG S-19264T (=DSM 44701T), isolated from a smear-ripened cheese.</title>
        <authorList>
            <consortium name="US DOE Joint Genome Institute (JGI-PGF)"/>
            <person name="Walter F."/>
            <person name="Albersmeier A."/>
            <person name="Kalinowski J."/>
            <person name="Ruckert C."/>
        </authorList>
    </citation>
    <scope>NUCLEOTIDE SEQUENCE</scope>
    <source>
        <strain evidence="2">CGMCC 1.15454</strain>
    </source>
</reference>
<name>A0A9W5U0M2_9BACI</name>
<evidence type="ECO:0000313" key="2">
    <source>
        <dbReference type="EMBL" id="GGB56499.1"/>
    </source>
</evidence>
<evidence type="ECO:0000256" key="1">
    <source>
        <dbReference type="SAM" id="MobiDB-lite"/>
    </source>
</evidence>
<dbReference type="Proteomes" id="UP000621492">
    <property type="component" value="Unassembled WGS sequence"/>
</dbReference>
<dbReference type="EMBL" id="BMJD01000043">
    <property type="protein sequence ID" value="GGB56499.1"/>
    <property type="molecule type" value="Genomic_DNA"/>
</dbReference>
<evidence type="ECO:0000313" key="3">
    <source>
        <dbReference type="Proteomes" id="UP000621492"/>
    </source>
</evidence>
<keyword evidence="3" id="KW-1185">Reference proteome</keyword>
<accession>A0A9W5U0M2</accession>
<gene>
    <name evidence="2" type="ORF">GCM10011409_37600</name>
</gene>